<feature type="compositionally biased region" description="Low complexity" evidence="1">
    <location>
        <begin position="158"/>
        <end position="169"/>
    </location>
</feature>
<evidence type="ECO:0000256" key="1">
    <source>
        <dbReference type="SAM" id="MobiDB-lite"/>
    </source>
</evidence>
<dbReference type="Proteomes" id="UP000077266">
    <property type="component" value="Unassembled WGS sequence"/>
</dbReference>
<keyword evidence="2" id="KW-0732">Signal</keyword>
<sequence>MARQLFCLLVPLFVLAVFIQGLPLDQGSGEVISESVVPRHAAKVPVAPKAHVVPHVKPVAKRPPPVVHKTSKPAASRKTPSRPVKTSAKKPTPQKSSKAKATKGIPHRGAANPSVKKPAPIKPSKPVHTTKGATPTRGKKPAAAPAKKQPVPKHTTKSAKPTKPSKPTAPVCPVKTKTTKGKVARALDAFASLFRREVDAFVGWHGTNNVTADYWRKEGYIKKPPAASAGNSGADAELGPGLYVADTVEVAISFAIGNKRLNRGTAPSLCGIFAKSPLQWRTTPKVWIPINLMGNGPALEKDRQRFIGEIVPPAQVDSTLRFSIIRPPLRANYPLFGESKSNQLLIPVPAAERFYARCITIPADLQFADLPGALGDLPPGTSLHMATFDSRRQELDIRNGACTWA</sequence>
<protein>
    <submittedName>
        <fullName evidence="3">Uncharacterized protein</fullName>
    </submittedName>
</protein>
<proteinExistence type="predicted"/>
<evidence type="ECO:0000313" key="4">
    <source>
        <dbReference type="Proteomes" id="UP000077266"/>
    </source>
</evidence>
<evidence type="ECO:0000256" key="2">
    <source>
        <dbReference type="SAM" id="SignalP"/>
    </source>
</evidence>
<name>A0A165J934_EXIGL</name>
<gene>
    <name evidence="3" type="ORF">EXIGLDRAFT_834935</name>
</gene>
<dbReference type="AlphaFoldDB" id="A0A165J934"/>
<feature type="compositionally biased region" description="Low complexity" evidence="1">
    <location>
        <begin position="133"/>
        <end position="149"/>
    </location>
</feature>
<dbReference type="InParanoid" id="A0A165J934"/>
<accession>A0A165J934</accession>
<dbReference type="Gene3D" id="3.90.175.10">
    <property type="entry name" value="Diphtheria Toxin, domain 1"/>
    <property type="match status" value="1"/>
</dbReference>
<feature type="chain" id="PRO_5007859895" evidence="2">
    <location>
        <begin position="22"/>
        <end position="405"/>
    </location>
</feature>
<dbReference type="EMBL" id="KV425971">
    <property type="protein sequence ID" value="KZV94508.1"/>
    <property type="molecule type" value="Genomic_DNA"/>
</dbReference>
<dbReference type="OrthoDB" id="2749115at2759"/>
<reference evidence="3 4" key="1">
    <citation type="journal article" date="2016" name="Mol. Biol. Evol.">
        <title>Comparative Genomics of Early-Diverging Mushroom-Forming Fungi Provides Insights into the Origins of Lignocellulose Decay Capabilities.</title>
        <authorList>
            <person name="Nagy L.G."/>
            <person name="Riley R."/>
            <person name="Tritt A."/>
            <person name="Adam C."/>
            <person name="Daum C."/>
            <person name="Floudas D."/>
            <person name="Sun H."/>
            <person name="Yadav J.S."/>
            <person name="Pangilinan J."/>
            <person name="Larsson K.H."/>
            <person name="Matsuura K."/>
            <person name="Barry K."/>
            <person name="Labutti K."/>
            <person name="Kuo R."/>
            <person name="Ohm R.A."/>
            <person name="Bhattacharya S.S."/>
            <person name="Shirouzu T."/>
            <person name="Yoshinaga Y."/>
            <person name="Martin F.M."/>
            <person name="Grigoriev I.V."/>
            <person name="Hibbett D.S."/>
        </authorList>
    </citation>
    <scope>NUCLEOTIDE SEQUENCE [LARGE SCALE GENOMIC DNA]</scope>
    <source>
        <strain evidence="3 4">HHB12029</strain>
    </source>
</reference>
<keyword evidence="4" id="KW-1185">Reference proteome</keyword>
<feature type="region of interest" description="Disordered" evidence="1">
    <location>
        <begin position="53"/>
        <end position="176"/>
    </location>
</feature>
<organism evidence="3 4">
    <name type="scientific">Exidia glandulosa HHB12029</name>
    <dbReference type="NCBI Taxonomy" id="1314781"/>
    <lineage>
        <taxon>Eukaryota</taxon>
        <taxon>Fungi</taxon>
        <taxon>Dikarya</taxon>
        <taxon>Basidiomycota</taxon>
        <taxon>Agaricomycotina</taxon>
        <taxon>Agaricomycetes</taxon>
        <taxon>Auriculariales</taxon>
        <taxon>Exidiaceae</taxon>
        <taxon>Exidia</taxon>
    </lineage>
</organism>
<evidence type="ECO:0000313" key="3">
    <source>
        <dbReference type="EMBL" id="KZV94508.1"/>
    </source>
</evidence>
<feature type="signal peptide" evidence="2">
    <location>
        <begin position="1"/>
        <end position="21"/>
    </location>
</feature>